<dbReference type="CDD" id="cd08010">
    <property type="entry name" value="MltG_like"/>
    <property type="match status" value="1"/>
</dbReference>
<dbReference type="PANTHER" id="PTHR30518">
    <property type="entry name" value="ENDOLYTIC MUREIN TRANSGLYCOSYLASE"/>
    <property type="match status" value="1"/>
</dbReference>
<comment type="function">
    <text evidence="7">Functions as a peptidoglycan terminase that cleaves nascent peptidoglycan strands endolytically to terminate their elongation.</text>
</comment>
<dbReference type="Gene3D" id="3.30.160.60">
    <property type="entry name" value="Classic Zinc Finger"/>
    <property type="match status" value="1"/>
</dbReference>
<organism evidence="9 10">
    <name type="scientific">Fusibacter bizertensis</name>
    <dbReference type="NCBI Taxonomy" id="1488331"/>
    <lineage>
        <taxon>Bacteria</taxon>
        <taxon>Bacillati</taxon>
        <taxon>Bacillota</taxon>
        <taxon>Clostridia</taxon>
        <taxon>Eubacteriales</taxon>
        <taxon>Eubacteriales Family XII. Incertae Sedis</taxon>
        <taxon>Fusibacter</taxon>
    </lineage>
</organism>
<keyword evidence="1 7" id="KW-1003">Cell membrane</keyword>
<name>A0ABT6N9J5_9FIRM</name>
<dbReference type="InterPro" id="IPR003770">
    <property type="entry name" value="MLTG-like"/>
</dbReference>
<comment type="catalytic activity">
    <reaction evidence="7">
        <text>a peptidoglycan chain = a peptidoglycan chain with N-acetyl-1,6-anhydromuramyl-[peptide] at the reducing end + a peptidoglycan chain with N-acetylglucosamine at the non-reducing end.</text>
        <dbReference type="EC" id="4.2.2.29"/>
    </reaction>
</comment>
<gene>
    <name evidence="7 9" type="primary">mltG</name>
    <name evidence="9" type="ORF">QE109_02970</name>
</gene>
<accession>A0ABT6N9J5</accession>
<keyword evidence="2 7" id="KW-0812">Transmembrane</keyword>
<dbReference type="Gene3D" id="3.30.1490.480">
    <property type="entry name" value="Endolytic murein transglycosylase"/>
    <property type="match status" value="2"/>
</dbReference>
<evidence type="ECO:0000256" key="2">
    <source>
        <dbReference type="ARBA" id="ARBA00022692"/>
    </source>
</evidence>
<dbReference type="EMBL" id="JARYZI010000001">
    <property type="protein sequence ID" value="MDH8677092.1"/>
    <property type="molecule type" value="Genomic_DNA"/>
</dbReference>
<evidence type="ECO:0000313" key="10">
    <source>
        <dbReference type="Proteomes" id="UP001158045"/>
    </source>
</evidence>
<dbReference type="PANTHER" id="PTHR30518:SF2">
    <property type="entry name" value="ENDOLYTIC MUREIN TRANSGLYCOSYLASE"/>
    <property type="match status" value="1"/>
</dbReference>
<keyword evidence="4 7" id="KW-0472">Membrane</keyword>
<evidence type="ECO:0000256" key="4">
    <source>
        <dbReference type="ARBA" id="ARBA00023136"/>
    </source>
</evidence>
<dbReference type="NCBIfam" id="TIGR00247">
    <property type="entry name" value="endolytic transglycosylase MltG"/>
    <property type="match status" value="1"/>
</dbReference>
<evidence type="ECO:0000313" key="9">
    <source>
        <dbReference type="EMBL" id="MDH8677092.1"/>
    </source>
</evidence>
<evidence type="ECO:0000256" key="3">
    <source>
        <dbReference type="ARBA" id="ARBA00022989"/>
    </source>
</evidence>
<dbReference type="Proteomes" id="UP001158045">
    <property type="component" value="Unassembled WGS sequence"/>
</dbReference>
<sequence length="336" mass="37697">MKKLALLLLLVLTLSHVSGCAGVLEKYNSPVDPEDTATVMYTVPSGATTTSIGKALAEIELIQNANAFKAKAKQMEVDGQMKAGDYMLSKSMSTEEIITKLVNGDIYVEIETFTIPEGYEVRQIVDKLEAGGFIDREKFLDVLQNTEFDYAFLEGVDRSYLLEGYLFPDTYTLKAGATEVQIVDRMLERFDEIFTDEYYERAKELDMTVDQVITLASVIEREARVEEEFPIVSSVFHNRIDIGMMLQSCATVQFILKERKDVLSFDDIAIDSPYNTYINAGLTPSPIASPGELAIHSALYPADTNYLYFVTKETNDGSHYFNETLEGHNRDAARSH</sequence>
<keyword evidence="8" id="KW-0732">Signal</keyword>
<dbReference type="Pfam" id="PF02618">
    <property type="entry name" value="YceG"/>
    <property type="match status" value="1"/>
</dbReference>
<dbReference type="HAMAP" id="MF_02065">
    <property type="entry name" value="MltG"/>
    <property type="match status" value="1"/>
</dbReference>
<evidence type="ECO:0000256" key="5">
    <source>
        <dbReference type="ARBA" id="ARBA00023239"/>
    </source>
</evidence>
<keyword evidence="10" id="KW-1185">Reference proteome</keyword>
<keyword evidence="3 7" id="KW-1133">Transmembrane helix</keyword>
<reference evidence="9 10" key="1">
    <citation type="submission" date="2023-04" db="EMBL/GenBank/DDBJ databases">
        <title>Fusibacter bizertensis strain WBS, isolated from littoral bottom sediments of the Arctic seas - biochemical and genomic analysis.</title>
        <authorList>
            <person name="Brioukhanov A.L."/>
        </authorList>
    </citation>
    <scope>NUCLEOTIDE SEQUENCE [LARGE SCALE GENOMIC DNA]</scope>
    <source>
        <strain evidence="9 10">WBS</strain>
    </source>
</reference>
<feature type="chain" id="PRO_5045761501" description="Endolytic murein transglycosylase" evidence="8">
    <location>
        <begin position="22"/>
        <end position="336"/>
    </location>
</feature>
<proteinExistence type="inferred from homology"/>
<feature type="site" description="Important for catalytic activity" evidence="7">
    <location>
        <position position="222"/>
    </location>
</feature>
<evidence type="ECO:0000256" key="6">
    <source>
        <dbReference type="ARBA" id="ARBA00023316"/>
    </source>
</evidence>
<dbReference type="RefSeq" id="WP_281092888.1">
    <property type="nucleotide sequence ID" value="NZ_JARYZI010000001.1"/>
</dbReference>
<comment type="similarity">
    <text evidence="7">Belongs to the transglycosylase MltG family.</text>
</comment>
<comment type="caution">
    <text evidence="9">The sequence shown here is derived from an EMBL/GenBank/DDBJ whole genome shotgun (WGS) entry which is preliminary data.</text>
</comment>
<feature type="signal peptide" evidence="8">
    <location>
        <begin position="1"/>
        <end position="21"/>
    </location>
</feature>
<keyword evidence="5 7" id="KW-0456">Lyase</keyword>
<protein>
    <recommendedName>
        <fullName evidence="7">Endolytic murein transglycosylase</fullName>
        <ecNumber evidence="7">4.2.2.29</ecNumber>
    </recommendedName>
    <alternativeName>
        <fullName evidence="7">Peptidoglycan lytic transglycosylase</fullName>
    </alternativeName>
    <alternativeName>
        <fullName evidence="7">Peptidoglycan polymerization terminase</fullName>
    </alternativeName>
</protein>
<keyword evidence="6 7" id="KW-0961">Cell wall biogenesis/degradation</keyword>
<dbReference type="EC" id="4.2.2.29" evidence="7"/>
<evidence type="ECO:0000256" key="8">
    <source>
        <dbReference type="SAM" id="SignalP"/>
    </source>
</evidence>
<evidence type="ECO:0000256" key="1">
    <source>
        <dbReference type="ARBA" id="ARBA00022475"/>
    </source>
</evidence>
<evidence type="ECO:0000256" key="7">
    <source>
        <dbReference type="HAMAP-Rule" id="MF_02065"/>
    </source>
</evidence>